<proteinExistence type="predicted"/>
<keyword evidence="2" id="KW-1185">Reference proteome</keyword>
<dbReference type="GeneTree" id="ENSGT01140000286574"/>
<dbReference type="Ensembl" id="ENSRNOT00000130777.1">
    <property type="protein sequence ID" value="ENSRNOP00000106102.1"/>
    <property type="gene ID" value="ENSRNOG00000077606.1"/>
</dbReference>
<dbReference type="PANTHER" id="PTHR46185:SF1">
    <property type="entry name" value="GLUTAREDOXIN-1"/>
    <property type="match status" value="1"/>
</dbReference>
<dbReference type="Gene3D" id="3.40.30.10">
    <property type="entry name" value="Glutaredoxin"/>
    <property type="match status" value="1"/>
</dbReference>
<name>A0ABK0LVM4_RAT</name>
<dbReference type="Proteomes" id="UP000002494">
    <property type="component" value="Chromosome Y"/>
</dbReference>
<reference evidence="1" key="1">
    <citation type="submission" date="2024-01" db="EMBL/GenBank/DDBJ databases">
        <title>GRCr8: a new rat reference genome assembly contstructed from accurate long reads and long range scaffolding.</title>
        <authorList>
            <person name="Doris P.A."/>
            <person name="Kalbfleisch T."/>
            <person name="Li K."/>
            <person name="Howe K."/>
            <person name="Wood J."/>
        </authorList>
    </citation>
    <scope>NUCLEOTIDE SEQUENCE [LARGE SCALE GENOMIC DNA]</scope>
    <source>
        <strain evidence="1">Brown Norway</strain>
    </source>
</reference>
<reference evidence="1" key="3">
    <citation type="submission" date="2025-09" db="UniProtKB">
        <authorList>
            <consortium name="Ensembl"/>
        </authorList>
    </citation>
    <scope>IDENTIFICATION</scope>
    <source>
        <strain evidence="1">Brown Norway</strain>
    </source>
</reference>
<protein>
    <submittedName>
        <fullName evidence="1">Uncharacterized protein</fullName>
    </submittedName>
</protein>
<organism evidence="1 2">
    <name type="scientific">Rattus norvegicus</name>
    <name type="common">Rat</name>
    <dbReference type="NCBI Taxonomy" id="10116"/>
    <lineage>
        <taxon>Eukaryota</taxon>
        <taxon>Metazoa</taxon>
        <taxon>Chordata</taxon>
        <taxon>Craniata</taxon>
        <taxon>Vertebrata</taxon>
        <taxon>Euteleostomi</taxon>
        <taxon>Mammalia</taxon>
        <taxon>Eutheria</taxon>
        <taxon>Euarchontoglires</taxon>
        <taxon>Glires</taxon>
        <taxon>Rodentia</taxon>
        <taxon>Myomorpha</taxon>
        <taxon>Muroidea</taxon>
        <taxon>Muridae</taxon>
        <taxon>Murinae</taxon>
        <taxon>Rattus</taxon>
    </lineage>
</organism>
<dbReference type="SUPFAM" id="SSF52833">
    <property type="entry name" value="Thioredoxin-like"/>
    <property type="match status" value="1"/>
</dbReference>
<reference evidence="1" key="2">
    <citation type="submission" date="2025-08" db="UniProtKB">
        <authorList>
            <consortium name="Ensembl"/>
        </authorList>
    </citation>
    <scope>IDENTIFICATION</scope>
    <source>
        <strain evidence="1">Brown Norway</strain>
    </source>
</reference>
<dbReference type="InterPro" id="IPR047185">
    <property type="entry name" value="GLRX1"/>
</dbReference>
<accession>A0ABK0LVM4</accession>
<dbReference type="InterPro" id="IPR036249">
    <property type="entry name" value="Thioredoxin-like_sf"/>
</dbReference>
<sequence length="99" mass="11320">MAHVYVNCKIHSGKAVLFIISTCPYFRNTQDFLSQLLCKYGLLGFEDITSTNNTNVIQDYLHQLTGVRTVPWAFKALSQCSQPLHSTTHRSQHLYEDDV</sequence>
<evidence type="ECO:0000313" key="1">
    <source>
        <dbReference type="Ensembl" id="ENSRNOP00000106102.1"/>
    </source>
</evidence>
<dbReference type="PANTHER" id="PTHR46185">
    <property type="entry name" value="GLUTAREDOXIN-1"/>
    <property type="match status" value="1"/>
</dbReference>
<evidence type="ECO:0000313" key="2">
    <source>
        <dbReference type="Proteomes" id="UP000002494"/>
    </source>
</evidence>